<organism evidence="2 3">
    <name type="scientific">Chara braunii</name>
    <name type="common">Braun's stonewort</name>
    <dbReference type="NCBI Taxonomy" id="69332"/>
    <lineage>
        <taxon>Eukaryota</taxon>
        <taxon>Viridiplantae</taxon>
        <taxon>Streptophyta</taxon>
        <taxon>Charophyceae</taxon>
        <taxon>Charales</taxon>
        <taxon>Characeae</taxon>
        <taxon>Chara</taxon>
    </lineage>
</organism>
<comment type="caution">
    <text evidence="2">The sequence shown here is derived from an EMBL/GenBank/DDBJ whole genome shotgun (WGS) entry which is preliminary data.</text>
</comment>
<feature type="region of interest" description="Disordered" evidence="1">
    <location>
        <begin position="157"/>
        <end position="181"/>
    </location>
</feature>
<evidence type="ECO:0000256" key="1">
    <source>
        <dbReference type="SAM" id="MobiDB-lite"/>
    </source>
</evidence>
<sequence length="196" mass="23396">MSYQDDQYDDDRRRYNRDEQDRSYRGRSRDREQQPQDRGEPKREFRERPASSRDERNEVGDAPRRTQPVVCFGCKAVGHYRSDCWRLWTNPETHRQLEADGYHCPQDYQRRGRSSSPRRNPAMSFKRSPSEEPKTAARTAELEKAVEAMKSFIDAEMARRSAKENKKLEKAEAKQREEQERLAREEVKRLEDLKNL</sequence>
<feature type="compositionally biased region" description="Basic and acidic residues" evidence="1">
    <location>
        <begin position="10"/>
        <end position="64"/>
    </location>
</feature>
<dbReference type="AlphaFoldDB" id="A0A388KD16"/>
<evidence type="ECO:0008006" key="4">
    <source>
        <dbReference type="Google" id="ProtNLM"/>
    </source>
</evidence>
<reference evidence="2 3" key="1">
    <citation type="journal article" date="2018" name="Cell">
        <title>The Chara Genome: Secondary Complexity and Implications for Plant Terrestrialization.</title>
        <authorList>
            <person name="Nishiyama T."/>
            <person name="Sakayama H."/>
            <person name="Vries J.D."/>
            <person name="Buschmann H."/>
            <person name="Saint-Marcoux D."/>
            <person name="Ullrich K.K."/>
            <person name="Haas F.B."/>
            <person name="Vanderstraeten L."/>
            <person name="Becker D."/>
            <person name="Lang D."/>
            <person name="Vosolsobe S."/>
            <person name="Rombauts S."/>
            <person name="Wilhelmsson P.K.I."/>
            <person name="Janitza P."/>
            <person name="Kern R."/>
            <person name="Heyl A."/>
            <person name="Rumpler F."/>
            <person name="Villalobos L.I.A.C."/>
            <person name="Clay J.M."/>
            <person name="Skokan R."/>
            <person name="Toyoda A."/>
            <person name="Suzuki Y."/>
            <person name="Kagoshima H."/>
            <person name="Schijlen E."/>
            <person name="Tajeshwar N."/>
            <person name="Catarino B."/>
            <person name="Hetherington A.J."/>
            <person name="Saltykova A."/>
            <person name="Bonnot C."/>
            <person name="Breuninger H."/>
            <person name="Symeonidi A."/>
            <person name="Radhakrishnan G.V."/>
            <person name="Van Nieuwerburgh F."/>
            <person name="Deforce D."/>
            <person name="Chang C."/>
            <person name="Karol K.G."/>
            <person name="Hedrich R."/>
            <person name="Ulvskov P."/>
            <person name="Glockner G."/>
            <person name="Delwiche C.F."/>
            <person name="Petrasek J."/>
            <person name="Van de Peer Y."/>
            <person name="Friml J."/>
            <person name="Beilby M."/>
            <person name="Dolan L."/>
            <person name="Kohara Y."/>
            <person name="Sugano S."/>
            <person name="Fujiyama A."/>
            <person name="Delaux P.-M."/>
            <person name="Quint M."/>
            <person name="TheiBen G."/>
            <person name="Hagemann M."/>
            <person name="Harholt J."/>
            <person name="Dunand C."/>
            <person name="Zachgo S."/>
            <person name="Langdale J."/>
            <person name="Maumus F."/>
            <person name="Straeten D.V.D."/>
            <person name="Gould S.B."/>
            <person name="Rensing S.A."/>
        </authorList>
    </citation>
    <scope>NUCLEOTIDE SEQUENCE [LARGE SCALE GENOMIC DNA]</scope>
    <source>
        <strain evidence="2 3">S276</strain>
    </source>
</reference>
<evidence type="ECO:0000313" key="2">
    <source>
        <dbReference type="EMBL" id="GBG67843.1"/>
    </source>
</evidence>
<dbReference type="SUPFAM" id="SSF57756">
    <property type="entry name" value="Retrovirus zinc finger-like domains"/>
    <property type="match status" value="1"/>
</dbReference>
<feature type="region of interest" description="Disordered" evidence="1">
    <location>
        <begin position="1"/>
        <end position="68"/>
    </location>
</feature>
<dbReference type="Proteomes" id="UP000265515">
    <property type="component" value="Unassembled WGS sequence"/>
</dbReference>
<feature type="region of interest" description="Disordered" evidence="1">
    <location>
        <begin position="97"/>
        <end position="136"/>
    </location>
</feature>
<name>A0A388KD16_CHABU</name>
<dbReference type="InterPro" id="IPR036875">
    <property type="entry name" value="Znf_CCHC_sf"/>
</dbReference>
<gene>
    <name evidence="2" type="ORF">CBR_g964</name>
</gene>
<dbReference type="EMBL" id="BFEA01000093">
    <property type="protein sequence ID" value="GBG67843.1"/>
    <property type="molecule type" value="Genomic_DNA"/>
</dbReference>
<dbReference type="Gramene" id="GBG67843">
    <property type="protein sequence ID" value="GBG67843"/>
    <property type="gene ID" value="CBR_g964"/>
</dbReference>
<proteinExistence type="predicted"/>
<accession>A0A388KD16</accession>
<dbReference type="GO" id="GO:0008270">
    <property type="term" value="F:zinc ion binding"/>
    <property type="evidence" value="ECO:0007669"/>
    <property type="project" value="InterPro"/>
</dbReference>
<evidence type="ECO:0000313" key="3">
    <source>
        <dbReference type="Proteomes" id="UP000265515"/>
    </source>
</evidence>
<keyword evidence="3" id="KW-1185">Reference proteome</keyword>
<dbReference type="GO" id="GO:0003676">
    <property type="term" value="F:nucleic acid binding"/>
    <property type="evidence" value="ECO:0007669"/>
    <property type="project" value="InterPro"/>
</dbReference>
<protein>
    <recommendedName>
        <fullName evidence="4">CCHC-type domain-containing protein</fullName>
    </recommendedName>
</protein>